<dbReference type="RefSeq" id="WP_289586458.1">
    <property type="nucleotide sequence ID" value="NZ_JAUDDW010000035.1"/>
</dbReference>
<proteinExistence type="predicted"/>
<accession>A0ABT7UZV2</accession>
<evidence type="ECO:0000256" key="1">
    <source>
        <dbReference type="SAM" id="MobiDB-lite"/>
    </source>
</evidence>
<comment type="caution">
    <text evidence="2">The sequence shown here is derived from an EMBL/GenBank/DDBJ whole genome shotgun (WGS) entry which is preliminary data.</text>
</comment>
<evidence type="ECO:0000313" key="2">
    <source>
        <dbReference type="EMBL" id="MDM8267067.1"/>
    </source>
</evidence>
<gene>
    <name evidence="2" type="ORF">QUW44_07905</name>
</gene>
<feature type="region of interest" description="Disordered" evidence="1">
    <location>
        <begin position="58"/>
        <end position="116"/>
    </location>
</feature>
<feature type="compositionally biased region" description="Basic and acidic residues" evidence="1">
    <location>
        <begin position="84"/>
        <end position="103"/>
    </location>
</feature>
<dbReference type="EMBL" id="JAUDDW010000035">
    <property type="protein sequence ID" value="MDM8267067.1"/>
    <property type="molecule type" value="Genomic_DNA"/>
</dbReference>
<sequence>MSVKTFTFRYDSDGDIGKWMAAQANKSVSLELAIQTLIGNFDYQDLREAIPRQVTLNAVDVNAEKPKKKTRKPKAKKNKQAPENVDKPKQEESSPKPDKKTKDNDDDANLDMFSSL</sequence>
<evidence type="ECO:0000313" key="3">
    <source>
        <dbReference type="Proteomes" id="UP001529343"/>
    </source>
</evidence>
<reference evidence="3" key="1">
    <citation type="submission" date="2023-06" db="EMBL/GenBank/DDBJ databases">
        <title>Identification and characterization of horizontal gene transfer across gut microbiota members of farm animals based on homology search.</title>
        <authorList>
            <person name="Zeman M."/>
            <person name="Kubasova T."/>
            <person name="Jahodarova E."/>
            <person name="Nykrynova M."/>
            <person name="Rychlik I."/>
        </authorList>
    </citation>
    <scope>NUCLEOTIDE SEQUENCE [LARGE SCALE GENOMIC DNA]</scope>
    <source>
        <strain evidence="3">161_Gplus</strain>
    </source>
</reference>
<name>A0ABT7UZV2_9LACO</name>
<feature type="compositionally biased region" description="Basic residues" evidence="1">
    <location>
        <begin position="66"/>
        <end position="79"/>
    </location>
</feature>
<dbReference type="Proteomes" id="UP001529343">
    <property type="component" value="Unassembled WGS sequence"/>
</dbReference>
<keyword evidence="3" id="KW-1185">Reference proteome</keyword>
<protein>
    <submittedName>
        <fullName evidence="2">Uncharacterized protein</fullName>
    </submittedName>
</protein>
<organism evidence="2 3">
    <name type="scientific">Limosilactobacillus pontis</name>
    <dbReference type="NCBI Taxonomy" id="35787"/>
    <lineage>
        <taxon>Bacteria</taxon>
        <taxon>Bacillati</taxon>
        <taxon>Bacillota</taxon>
        <taxon>Bacilli</taxon>
        <taxon>Lactobacillales</taxon>
        <taxon>Lactobacillaceae</taxon>
        <taxon>Limosilactobacillus</taxon>
    </lineage>
</organism>
<reference evidence="2 3" key="2">
    <citation type="submission" date="2023-06" db="EMBL/GenBank/DDBJ databases">
        <authorList>
            <person name="Zeman M."/>
            <person name="Kubasova T."/>
            <person name="Jahodarova E."/>
            <person name="Nykrynova M."/>
            <person name="Rychlik I."/>
        </authorList>
    </citation>
    <scope>NUCLEOTIDE SEQUENCE [LARGE SCALE GENOMIC DNA]</scope>
    <source>
        <strain evidence="2 3">161_Gplus</strain>
    </source>
</reference>